<dbReference type="InterPro" id="IPR050491">
    <property type="entry name" value="AmpC-like"/>
</dbReference>
<feature type="domain" description="Beta-lactamase-related" evidence="1">
    <location>
        <begin position="50"/>
        <end position="375"/>
    </location>
</feature>
<sequence length="406" mass="43199">MAGSTLGDKPIKRVSWGSNEIKKISLGSSIIWQAEDPDLGPTDRTAIDGFATSMMSTYGFPGTSFMISGPAGKYAAAFGTTAGRALSLGDHFRAGSVMKILVTLAIWMQIDAGELTLDTTVDEFVPGLPSGNLIKIRHLLQMTSGLYNEQSNMTFMLNFVLNPATAWSAAQTLALAKSNPLRNAPGAAYGYTNSQYIVLGYVLEAITGKPIREILMVDIVKRLGMTQTYWPTGSGIAPNSFPEPAAHGYGPHPLASIPIIQWFVPAVNDQTVINPEIFACAGAMVSTLADLQKLAQHVHAGTLVSPESMEILTDPETCVPVATGMPSPAPTHFGHGLGLVNYGEDWWGHPGGINGYGTACFFHKPTGAVFVGLQNFSGLQILGTLYAKTADRLYPGSMATPDYTPL</sequence>
<evidence type="ECO:0000259" key="1">
    <source>
        <dbReference type="Pfam" id="PF00144"/>
    </source>
</evidence>
<dbReference type="InterPro" id="IPR012338">
    <property type="entry name" value="Beta-lactam/transpept-like"/>
</dbReference>
<dbReference type="EMBL" id="MG793454">
    <property type="protein sequence ID" value="AUV61964.1"/>
    <property type="molecule type" value="Genomic_DNA"/>
</dbReference>
<proteinExistence type="predicted"/>
<dbReference type="Pfam" id="PF00144">
    <property type="entry name" value="Beta-lactamase"/>
    <property type="match status" value="1"/>
</dbReference>
<evidence type="ECO:0000313" key="3">
    <source>
        <dbReference type="Proteomes" id="UP000240744"/>
    </source>
</evidence>
<dbReference type="SUPFAM" id="SSF56601">
    <property type="entry name" value="beta-lactamase/transpeptidase-like"/>
    <property type="match status" value="1"/>
</dbReference>
<keyword evidence="3" id="KW-1185">Reference proteome</keyword>
<dbReference type="PANTHER" id="PTHR46825">
    <property type="entry name" value="D-ALANYL-D-ALANINE-CARBOXYPEPTIDASE/ENDOPEPTIDASE AMPH"/>
    <property type="match status" value="1"/>
</dbReference>
<organism evidence="2 3">
    <name type="scientific">Mycobacterium phage SWU2</name>
    <dbReference type="NCBI Taxonomy" id="2077150"/>
    <lineage>
        <taxon>Viruses</taxon>
        <taxon>Duplodnaviria</taxon>
        <taxon>Heunggongvirae</taxon>
        <taxon>Uroviricota</taxon>
        <taxon>Caudoviricetes</taxon>
        <taxon>Timshelvirus</taxon>
        <taxon>Timshelvirus SWU2</taxon>
    </lineage>
</organism>
<protein>
    <recommendedName>
        <fullName evidence="1">Beta-lactamase-related domain-containing protein</fullName>
    </recommendedName>
</protein>
<evidence type="ECO:0000313" key="2">
    <source>
        <dbReference type="EMBL" id="AUV61964.1"/>
    </source>
</evidence>
<reference evidence="2" key="1">
    <citation type="submission" date="2018-04" db="EMBL/GenBank/DDBJ databases">
        <title>Biology of a Novel Mycobacteriophage, SWU2, Isolated from Chinese Soil.</title>
        <authorList>
            <person name="Li C."/>
            <person name="Gu Y."/>
        </authorList>
    </citation>
    <scope>NUCLEOTIDE SEQUENCE</scope>
</reference>
<name>A0A2K9VHZ2_9CAUD</name>
<dbReference type="Gene3D" id="3.40.710.10">
    <property type="entry name" value="DD-peptidase/beta-lactamase superfamily"/>
    <property type="match status" value="1"/>
</dbReference>
<dbReference type="PANTHER" id="PTHR46825:SF7">
    <property type="entry name" value="D-ALANYL-D-ALANINE CARBOXYPEPTIDASE"/>
    <property type="match status" value="1"/>
</dbReference>
<gene>
    <name evidence="2" type="ORF">JX_gp05</name>
</gene>
<dbReference type="InterPro" id="IPR001466">
    <property type="entry name" value="Beta-lactam-related"/>
</dbReference>
<dbReference type="SMR" id="A0A2K9VHZ2"/>
<accession>A0A2K9VHZ2</accession>
<dbReference type="Proteomes" id="UP000240744">
    <property type="component" value="Segment"/>
</dbReference>